<gene>
    <name evidence="7" type="ORF">HMPREF0083_03379</name>
</gene>
<dbReference type="PANTHER" id="PTHR42948:SF1">
    <property type="entry name" value="TRANSPORTER"/>
    <property type="match status" value="1"/>
</dbReference>
<organism evidence="7 8">
    <name type="scientific">Aneurinibacillus aneurinilyticus ATCC 12856</name>
    <dbReference type="NCBI Taxonomy" id="649747"/>
    <lineage>
        <taxon>Bacteria</taxon>
        <taxon>Bacillati</taxon>
        <taxon>Bacillota</taxon>
        <taxon>Bacilli</taxon>
        <taxon>Bacillales</taxon>
        <taxon>Paenibacillaceae</taxon>
        <taxon>Aneurinibacillus group</taxon>
        <taxon>Aneurinibacillus</taxon>
    </lineage>
</organism>
<dbReference type="Pfam" id="PF00209">
    <property type="entry name" value="SNF"/>
    <property type="match status" value="2"/>
</dbReference>
<evidence type="ECO:0000313" key="7">
    <source>
        <dbReference type="EMBL" id="ERI08534.1"/>
    </source>
</evidence>
<dbReference type="eggNOG" id="COG0733">
    <property type="taxonomic scope" value="Bacteria"/>
</dbReference>
<keyword evidence="8" id="KW-1185">Reference proteome</keyword>
<dbReference type="InterPro" id="IPR047218">
    <property type="entry name" value="YocR/YhdH-like"/>
</dbReference>
<dbReference type="STRING" id="649747.HMPREF0083_03379"/>
<feature type="transmembrane region" description="Helical" evidence="6">
    <location>
        <begin position="191"/>
        <end position="215"/>
    </location>
</feature>
<feature type="transmembrane region" description="Helical" evidence="6">
    <location>
        <begin position="309"/>
        <end position="342"/>
    </location>
</feature>
<comment type="caution">
    <text evidence="7">The sequence shown here is derived from an EMBL/GenBank/DDBJ whole genome shotgun (WGS) entry which is preliminary data.</text>
</comment>
<feature type="transmembrane region" description="Helical" evidence="6">
    <location>
        <begin position="265"/>
        <end position="289"/>
    </location>
</feature>
<evidence type="ECO:0000256" key="4">
    <source>
        <dbReference type="ARBA" id="ARBA00022989"/>
    </source>
</evidence>
<sequence>MNGTCRGEEERGRMSEQAQWTSRLGFILAAAGSAIGLGAIWKFPYMTGTGGGGAFFVLFLLFTVLVGMPLLLAEFLIGRSTQKEAVSAYKALVPGSAWPWIGRLGVLTCFLVLSFYSVVGGWILLYLFRGITGQLWSGSVAYDRLFGEIIASPYQAVGAQLLFLLCTIYVVARGVQQGIERANKYMMPALFLLFIALIVRSLTLEGAWAGVTFFLQPDFSKLTSEVVLYAMGQSFFSLTVGASVMVTYSSYLSRKESLIRSATSIVSLTVFISFLAGLAIFPAVFSLGMEPAEGPGLLFIVLPSVFAQIPFGHLFFIVFLVLFLFATLTSAFSMLEIIVAAWTANRPDRRKHAAIWGGMLVFLAGVPSALSFGLLSDVTWLGKTAFDLADYAVSNVLLPLGALLIAIFAPWKIPKDTLLHELSVGTKYGRYWFAAWFFFIRYVAPLAIIVVFLDVTGIL</sequence>
<dbReference type="PRINTS" id="PR00176">
    <property type="entry name" value="NANEUSMPORT"/>
</dbReference>
<dbReference type="HOGENOM" id="CLU_006855_3_4_9"/>
<feature type="transmembrane region" description="Helical" evidence="6">
    <location>
        <begin position="53"/>
        <end position="73"/>
    </location>
</feature>
<feature type="transmembrane region" description="Helical" evidence="6">
    <location>
        <begin position="388"/>
        <end position="411"/>
    </location>
</feature>
<reference evidence="7 8" key="1">
    <citation type="submission" date="2013-08" db="EMBL/GenBank/DDBJ databases">
        <authorList>
            <person name="Weinstock G."/>
            <person name="Sodergren E."/>
            <person name="Wylie T."/>
            <person name="Fulton L."/>
            <person name="Fulton R."/>
            <person name="Fronick C."/>
            <person name="O'Laughlin M."/>
            <person name="Godfrey J."/>
            <person name="Miner T."/>
            <person name="Herter B."/>
            <person name="Appelbaum E."/>
            <person name="Cordes M."/>
            <person name="Lek S."/>
            <person name="Wollam A."/>
            <person name="Pepin K.H."/>
            <person name="Palsikar V.B."/>
            <person name="Mitreva M."/>
            <person name="Wilson R.K."/>
        </authorList>
    </citation>
    <scope>NUCLEOTIDE SEQUENCE [LARGE SCALE GENOMIC DNA]</scope>
    <source>
        <strain evidence="7 8">ATCC 12856</strain>
    </source>
</reference>
<dbReference type="SUPFAM" id="SSF161070">
    <property type="entry name" value="SNF-like"/>
    <property type="match status" value="1"/>
</dbReference>
<feature type="transmembrane region" description="Helical" evidence="6">
    <location>
        <begin position="149"/>
        <end position="171"/>
    </location>
</feature>
<feature type="transmembrane region" description="Helical" evidence="6">
    <location>
        <begin position="20"/>
        <end position="41"/>
    </location>
</feature>
<name>U1WIW6_ANEAE</name>
<dbReference type="PROSITE" id="PS50267">
    <property type="entry name" value="NA_NEUROTRAN_SYMP_3"/>
    <property type="match status" value="1"/>
</dbReference>
<feature type="transmembrane region" description="Helical" evidence="6">
    <location>
        <begin position="104"/>
        <end position="129"/>
    </location>
</feature>
<keyword evidence="5 6" id="KW-0472">Membrane</keyword>
<evidence type="ECO:0000256" key="5">
    <source>
        <dbReference type="ARBA" id="ARBA00023136"/>
    </source>
</evidence>
<comment type="subcellular location">
    <subcellularLocation>
        <location evidence="1">Membrane</location>
        <topology evidence="1">Multi-pass membrane protein</topology>
    </subcellularLocation>
</comment>
<keyword evidence="4 6" id="KW-1133">Transmembrane helix</keyword>
<dbReference type="AlphaFoldDB" id="U1WIW6"/>
<dbReference type="CDD" id="cd10336">
    <property type="entry name" value="SLC6sbd_Tyt1-Like"/>
    <property type="match status" value="1"/>
</dbReference>
<protein>
    <submittedName>
        <fullName evidence="7">Sodium:neurotransmitter symporter family protein</fullName>
    </submittedName>
</protein>
<feature type="transmembrane region" description="Helical" evidence="6">
    <location>
        <begin position="354"/>
        <end position="376"/>
    </location>
</feature>
<keyword evidence="3 6" id="KW-0812">Transmembrane</keyword>
<evidence type="ECO:0000256" key="6">
    <source>
        <dbReference type="SAM" id="Phobius"/>
    </source>
</evidence>
<evidence type="ECO:0000256" key="3">
    <source>
        <dbReference type="ARBA" id="ARBA00022692"/>
    </source>
</evidence>
<proteinExistence type="predicted"/>
<dbReference type="InterPro" id="IPR037272">
    <property type="entry name" value="SNS_sf"/>
</dbReference>
<dbReference type="InterPro" id="IPR000175">
    <property type="entry name" value="Na/ntran_symport"/>
</dbReference>
<evidence type="ECO:0000313" key="8">
    <source>
        <dbReference type="Proteomes" id="UP000016511"/>
    </source>
</evidence>
<dbReference type="NCBIfam" id="NF037979">
    <property type="entry name" value="Na_transp"/>
    <property type="match status" value="1"/>
</dbReference>
<keyword evidence="2" id="KW-0813">Transport</keyword>
<dbReference type="PANTHER" id="PTHR42948">
    <property type="entry name" value="TRANSPORTER"/>
    <property type="match status" value="1"/>
</dbReference>
<feature type="transmembrane region" description="Helical" evidence="6">
    <location>
        <begin position="235"/>
        <end position="253"/>
    </location>
</feature>
<dbReference type="EMBL" id="AWSJ01000201">
    <property type="protein sequence ID" value="ERI08534.1"/>
    <property type="molecule type" value="Genomic_DNA"/>
</dbReference>
<dbReference type="GO" id="GO:0016020">
    <property type="term" value="C:membrane"/>
    <property type="evidence" value="ECO:0007669"/>
    <property type="project" value="UniProtKB-SubCell"/>
</dbReference>
<evidence type="ECO:0000256" key="2">
    <source>
        <dbReference type="ARBA" id="ARBA00022448"/>
    </source>
</evidence>
<dbReference type="Proteomes" id="UP000016511">
    <property type="component" value="Unassembled WGS sequence"/>
</dbReference>
<evidence type="ECO:0000256" key="1">
    <source>
        <dbReference type="ARBA" id="ARBA00004141"/>
    </source>
</evidence>
<feature type="transmembrane region" description="Helical" evidence="6">
    <location>
        <begin position="431"/>
        <end position="453"/>
    </location>
</feature>
<dbReference type="PATRIC" id="fig|649747.3.peg.3068"/>
<accession>U1WIW6</accession>